<keyword evidence="3" id="KW-1185">Reference proteome</keyword>
<accession>A0ABW9J8C0</accession>
<sequence>MAVFITFSRLPTAAMAVYPFIFIKRKAYKNDLVLVNHEKIHHRQQLELLIIPFYVIYFLNYIYNLVRFQSHHQAYMNIIFEKEAYAQEKDLYYLNNRKTFASFKRLKS</sequence>
<evidence type="ECO:0000313" key="2">
    <source>
        <dbReference type="EMBL" id="MFN0256132.1"/>
    </source>
</evidence>
<protein>
    <submittedName>
        <fullName evidence="2">Uncharacterized protein</fullName>
    </submittedName>
</protein>
<dbReference type="RefSeq" id="WP_138723229.1">
    <property type="nucleotide sequence ID" value="NZ_SSHJ02000006.1"/>
</dbReference>
<dbReference type="EMBL" id="SSHJ02000006">
    <property type="protein sequence ID" value="MFN0256132.1"/>
    <property type="molecule type" value="Genomic_DNA"/>
</dbReference>
<dbReference type="Proteomes" id="UP001517247">
    <property type="component" value="Unassembled WGS sequence"/>
</dbReference>
<comment type="caution">
    <text evidence="2">The sequence shown here is derived from an EMBL/GenBank/DDBJ whole genome shotgun (WGS) entry which is preliminary data.</text>
</comment>
<reference evidence="2 3" key="1">
    <citation type="submission" date="2024-12" db="EMBL/GenBank/DDBJ databases">
        <authorList>
            <person name="Hu S."/>
        </authorList>
    </citation>
    <scope>NUCLEOTIDE SEQUENCE [LARGE SCALE GENOMIC DNA]</scope>
    <source>
        <strain evidence="2 3">THG-T11</strain>
    </source>
</reference>
<evidence type="ECO:0000256" key="1">
    <source>
        <dbReference type="SAM" id="Phobius"/>
    </source>
</evidence>
<name>A0ABW9J8C0_9SPHI</name>
<organism evidence="2 3">
    <name type="scientific">Pedobacter ureilyticus</name>
    <dbReference type="NCBI Taxonomy" id="1393051"/>
    <lineage>
        <taxon>Bacteria</taxon>
        <taxon>Pseudomonadati</taxon>
        <taxon>Bacteroidota</taxon>
        <taxon>Sphingobacteriia</taxon>
        <taxon>Sphingobacteriales</taxon>
        <taxon>Sphingobacteriaceae</taxon>
        <taxon>Pedobacter</taxon>
    </lineage>
</organism>
<proteinExistence type="predicted"/>
<evidence type="ECO:0000313" key="3">
    <source>
        <dbReference type="Proteomes" id="UP001517247"/>
    </source>
</evidence>
<feature type="transmembrane region" description="Helical" evidence="1">
    <location>
        <begin position="44"/>
        <end position="63"/>
    </location>
</feature>
<keyword evidence="1" id="KW-0472">Membrane</keyword>
<feature type="transmembrane region" description="Helical" evidence="1">
    <location>
        <begin position="6"/>
        <end position="23"/>
    </location>
</feature>
<keyword evidence="1" id="KW-1133">Transmembrane helix</keyword>
<gene>
    <name evidence="2" type="ORF">E6A44_011145</name>
</gene>
<keyword evidence="1" id="KW-0812">Transmembrane</keyword>